<sequence length="435" mass="48261">MAGYGSPNSEMLLPLPVQQLSPVLRNALSNSPRPHRAVSENSSASDTRSARYAASSQSSNPTVRPFNRRERSPLAQRRRPEPPHRDNLCANCFKPGHRAIECVAPDPDGFVTGCPLCNQRHLYEECRSRKKTFEQDFDILVRSRMNHPPLKTTSLDWYTLWNKANRPPMQVLPWTVDFSKQVAAGQIAGFNAAEFDHSAAWMLEQRISVLPRDPRVEDQRALILHPQFHRRVAREQANVRARSRSPARAMDVDQPEASAPTLTTAPAVPAPAVPAPALPARDQRRKEGTHDSQVSGTDGAGNYMLQGLGLEGNPRTGPNMDMTLDTGVPPGPSARTTRVSSKGLTESRPAALRARTGRFRSNFPLSNRRLDSPRFRLYRVSDPVIQPAQAPPSEIPRPCSNCLEFDDPQCTPTCPHPCRACGDSQHTFIDCARKD</sequence>
<keyword evidence="4" id="KW-1185">Reference proteome</keyword>
<evidence type="ECO:0000259" key="2">
    <source>
        <dbReference type="SMART" id="SM00343"/>
    </source>
</evidence>
<dbReference type="AlphaFoldDB" id="A0AAJ0FA00"/>
<accession>A0AAJ0FA00</accession>
<evidence type="ECO:0000313" key="4">
    <source>
        <dbReference type="Proteomes" id="UP001239445"/>
    </source>
</evidence>
<feature type="compositionally biased region" description="Pro residues" evidence="1">
    <location>
        <begin position="268"/>
        <end position="277"/>
    </location>
</feature>
<feature type="domain" description="CCHC-type" evidence="2">
    <location>
        <begin position="113"/>
        <end position="128"/>
    </location>
</feature>
<feature type="region of interest" description="Disordered" evidence="1">
    <location>
        <begin position="24"/>
        <end position="86"/>
    </location>
</feature>
<dbReference type="InterPro" id="IPR001878">
    <property type="entry name" value="Znf_CCHC"/>
</dbReference>
<feature type="compositionally biased region" description="Basic and acidic residues" evidence="1">
    <location>
        <begin position="67"/>
        <end position="86"/>
    </location>
</feature>
<dbReference type="Proteomes" id="UP001239445">
    <property type="component" value="Unassembled WGS sequence"/>
</dbReference>
<dbReference type="SUPFAM" id="SSF57756">
    <property type="entry name" value="Retrovirus zinc finger-like domains"/>
    <property type="match status" value="1"/>
</dbReference>
<dbReference type="SMART" id="SM00343">
    <property type="entry name" value="ZnF_C2HC"/>
    <property type="match status" value="3"/>
</dbReference>
<dbReference type="EMBL" id="MU839833">
    <property type="protein sequence ID" value="KAK1755878.1"/>
    <property type="molecule type" value="Genomic_DNA"/>
</dbReference>
<feature type="region of interest" description="Disordered" evidence="1">
    <location>
        <begin position="324"/>
        <end position="348"/>
    </location>
</feature>
<gene>
    <name evidence="3" type="ORF">QBC47DRAFT_413614</name>
</gene>
<comment type="caution">
    <text evidence="3">The sequence shown here is derived from an EMBL/GenBank/DDBJ whole genome shotgun (WGS) entry which is preliminary data.</text>
</comment>
<reference evidence="3" key="1">
    <citation type="submission" date="2023-06" db="EMBL/GenBank/DDBJ databases">
        <title>Genome-scale phylogeny and comparative genomics of the fungal order Sordariales.</title>
        <authorList>
            <consortium name="Lawrence Berkeley National Laboratory"/>
            <person name="Hensen N."/>
            <person name="Bonometti L."/>
            <person name="Westerberg I."/>
            <person name="Brannstrom I.O."/>
            <person name="Guillou S."/>
            <person name="Cros-Aarteil S."/>
            <person name="Calhoun S."/>
            <person name="Haridas S."/>
            <person name="Kuo A."/>
            <person name="Mondo S."/>
            <person name="Pangilinan J."/>
            <person name="Riley R."/>
            <person name="Labutti K."/>
            <person name="Andreopoulos B."/>
            <person name="Lipzen A."/>
            <person name="Chen C."/>
            <person name="Yanf M."/>
            <person name="Daum C."/>
            <person name="Ng V."/>
            <person name="Clum A."/>
            <person name="Steindorff A."/>
            <person name="Ohm R."/>
            <person name="Martin F."/>
            <person name="Silar P."/>
            <person name="Natvig D."/>
            <person name="Lalanne C."/>
            <person name="Gautier V."/>
            <person name="Ament-Velasquez S.L."/>
            <person name="Kruys A."/>
            <person name="Hutchinson M.I."/>
            <person name="Powell A.J."/>
            <person name="Barry K."/>
            <person name="Miller A.N."/>
            <person name="Grigoriev I.V."/>
            <person name="Debuchy R."/>
            <person name="Gladieux P."/>
            <person name="Thoren M.H."/>
            <person name="Johannesson H."/>
        </authorList>
    </citation>
    <scope>NUCLEOTIDE SEQUENCE</scope>
    <source>
        <strain evidence="3">PSN4</strain>
    </source>
</reference>
<feature type="compositionally biased region" description="Polar residues" evidence="1">
    <location>
        <begin position="334"/>
        <end position="344"/>
    </location>
</feature>
<dbReference type="GO" id="GO:0003676">
    <property type="term" value="F:nucleic acid binding"/>
    <property type="evidence" value="ECO:0007669"/>
    <property type="project" value="InterPro"/>
</dbReference>
<feature type="domain" description="CCHC-type" evidence="2">
    <location>
        <begin position="417"/>
        <end position="433"/>
    </location>
</feature>
<feature type="compositionally biased region" description="Low complexity" evidence="1">
    <location>
        <begin position="50"/>
        <end position="59"/>
    </location>
</feature>
<evidence type="ECO:0000256" key="1">
    <source>
        <dbReference type="SAM" id="MobiDB-lite"/>
    </source>
</evidence>
<organism evidence="3 4">
    <name type="scientific">Echria macrotheca</name>
    <dbReference type="NCBI Taxonomy" id="438768"/>
    <lineage>
        <taxon>Eukaryota</taxon>
        <taxon>Fungi</taxon>
        <taxon>Dikarya</taxon>
        <taxon>Ascomycota</taxon>
        <taxon>Pezizomycotina</taxon>
        <taxon>Sordariomycetes</taxon>
        <taxon>Sordariomycetidae</taxon>
        <taxon>Sordariales</taxon>
        <taxon>Schizotheciaceae</taxon>
        <taxon>Echria</taxon>
    </lineage>
</organism>
<dbReference type="GO" id="GO:0008270">
    <property type="term" value="F:zinc ion binding"/>
    <property type="evidence" value="ECO:0007669"/>
    <property type="project" value="InterPro"/>
</dbReference>
<feature type="compositionally biased region" description="Basic and acidic residues" evidence="1">
    <location>
        <begin position="281"/>
        <end position="290"/>
    </location>
</feature>
<name>A0AAJ0FA00_9PEZI</name>
<evidence type="ECO:0000313" key="3">
    <source>
        <dbReference type="EMBL" id="KAK1755878.1"/>
    </source>
</evidence>
<feature type="domain" description="CCHC-type" evidence="2">
    <location>
        <begin position="88"/>
        <end position="104"/>
    </location>
</feature>
<dbReference type="InterPro" id="IPR036875">
    <property type="entry name" value="Znf_CCHC_sf"/>
</dbReference>
<proteinExistence type="predicted"/>
<feature type="region of interest" description="Disordered" evidence="1">
    <location>
        <begin position="234"/>
        <end position="304"/>
    </location>
</feature>
<protein>
    <recommendedName>
        <fullName evidence="2">CCHC-type domain-containing protein</fullName>
    </recommendedName>
</protein>